<dbReference type="AlphaFoldDB" id="G2YGH8"/>
<reference evidence="2" key="1">
    <citation type="journal article" date="2011" name="PLoS Genet.">
        <title>Genomic analysis of the necrotrophic fungal pathogens Sclerotinia sclerotiorum and Botrytis cinerea.</title>
        <authorList>
            <person name="Amselem J."/>
            <person name="Cuomo C.A."/>
            <person name="van Kan J.A."/>
            <person name="Viaud M."/>
            <person name="Benito E.P."/>
            <person name="Couloux A."/>
            <person name="Coutinho P.M."/>
            <person name="de Vries R.P."/>
            <person name="Dyer P.S."/>
            <person name="Fillinger S."/>
            <person name="Fournier E."/>
            <person name="Gout L."/>
            <person name="Hahn M."/>
            <person name="Kohn L."/>
            <person name="Lapalu N."/>
            <person name="Plummer K.M."/>
            <person name="Pradier J.M."/>
            <person name="Quevillon E."/>
            <person name="Sharon A."/>
            <person name="Simon A."/>
            <person name="ten Have A."/>
            <person name="Tudzynski B."/>
            <person name="Tudzynski P."/>
            <person name="Wincker P."/>
            <person name="Andrew M."/>
            <person name="Anthouard V."/>
            <person name="Beever R.E."/>
            <person name="Beffa R."/>
            <person name="Benoit I."/>
            <person name="Bouzid O."/>
            <person name="Brault B."/>
            <person name="Chen Z."/>
            <person name="Choquer M."/>
            <person name="Collemare J."/>
            <person name="Cotton P."/>
            <person name="Danchin E.G."/>
            <person name="Da Silva C."/>
            <person name="Gautier A."/>
            <person name="Giraud C."/>
            <person name="Giraud T."/>
            <person name="Gonzalez C."/>
            <person name="Grossetete S."/>
            <person name="Guldener U."/>
            <person name="Henrissat B."/>
            <person name="Howlett B.J."/>
            <person name="Kodira C."/>
            <person name="Kretschmer M."/>
            <person name="Lappartient A."/>
            <person name="Leroch M."/>
            <person name="Levis C."/>
            <person name="Mauceli E."/>
            <person name="Neuveglise C."/>
            <person name="Oeser B."/>
            <person name="Pearson M."/>
            <person name="Poulain J."/>
            <person name="Poussereau N."/>
            <person name="Quesneville H."/>
            <person name="Rascle C."/>
            <person name="Schumacher J."/>
            <person name="Segurens B."/>
            <person name="Sexton A."/>
            <person name="Silva E."/>
            <person name="Sirven C."/>
            <person name="Soanes D.M."/>
            <person name="Talbot N.J."/>
            <person name="Templeton M."/>
            <person name="Yandava C."/>
            <person name="Yarden O."/>
            <person name="Zeng Q."/>
            <person name="Rollins J.A."/>
            <person name="Lebrun M.H."/>
            <person name="Dickman M."/>
        </authorList>
    </citation>
    <scope>NUCLEOTIDE SEQUENCE [LARGE SCALE GENOMIC DNA]</scope>
    <source>
        <strain evidence="2">T4</strain>
    </source>
</reference>
<dbReference type="InParanoid" id="G2YGH8"/>
<evidence type="ECO:0000313" key="2">
    <source>
        <dbReference type="Proteomes" id="UP000008177"/>
    </source>
</evidence>
<dbReference type="HOGENOM" id="CLU_3191234_0_0_1"/>
<gene>
    <name evidence="1" type="ORF">BofuT4_uP086550.1</name>
</gene>
<protein>
    <submittedName>
        <fullName evidence="1">Uncharacterized protein</fullName>
    </submittedName>
</protein>
<name>G2YGH8_BOTF4</name>
<dbReference type="EMBL" id="FQ790330">
    <property type="protein sequence ID" value="CCD50876.1"/>
    <property type="molecule type" value="Genomic_DNA"/>
</dbReference>
<sequence>MSLSDDTTLFYPRGEMTDFHWASEVSAAKSAFHGLDNFLNLGSPGL</sequence>
<evidence type="ECO:0000313" key="1">
    <source>
        <dbReference type="EMBL" id="CCD50876.1"/>
    </source>
</evidence>
<accession>G2YGH8</accession>
<organism evidence="1 2">
    <name type="scientific">Botryotinia fuckeliana (strain T4)</name>
    <name type="common">Noble rot fungus</name>
    <name type="synonym">Botrytis cinerea</name>
    <dbReference type="NCBI Taxonomy" id="999810"/>
    <lineage>
        <taxon>Eukaryota</taxon>
        <taxon>Fungi</taxon>
        <taxon>Dikarya</taxon>
        <taxon>Ascomycota</taxon>
        <taxon>Pezizomycotina</taxon>
        <taxon>Leotiomycetes</taxon>
        <taxon>Helotiales</taxon>
        <taxon>Sclerotiniaceae</taxon>
        <taxon>Botrytis</taxon>
    </lineage>
</organism>
<dbReference type="Proteomes" id="UP000008177">
    <property type="component" value="Unplaced contigs"/>
</dbReference>
<proteinExistence type="predicted"/>